<dbReference type="SUPFAM" id="SSF53850">
    <property type="entry name" value="Periplasmic binding protein-like II"/>
    <property type="match status" value="1"/>
</dbReference>
<dbReference type="InterPro" id="IPR001638">
    <property type="entry name" value="Solute-binding_3/MltF_N"/>
</dbReference>
<dbReference type="RefSeq" id="WP_245978110.1">
    <property type="nucleotide sequence ID" value="NZ_AP019700.1"/>
</dbReference>
<proteinExistence type="predicted"/>
<sequence>MTWHWMGSGVGRSLAVAAALAVAWGGPSVATELPPLLERIRAAGQVRVCIWPDYYAITFRNLRNGQLEGIDIDLSRALASDLGVGLVYVETSFGSFMDELEDGRCDVAMFGVGDTPARRARVDFTQPYLVSGIYAVTARTSRRIRNWADIDQPGVVAAVQRGTFMEPVMRDHLKQAQLMVVDPPQSREIEVQSGRADLFITDYPYSRRMLFQHEWARVVAPDMPIARTPYAYAVRKGEPEWLARLDAFIATVRRDGRLEEAARRHDLLPIVVR</sequence>
<dbReference type="AlphaFoldDB" id="A0A3N1MBY1"/>
<dbReference type="Pfam" id="PF00497">
    <property type="entry name" value="SBP_bac_3"/>
    <property type="match status" value="1"/>
</dbReference>
<evidence type="ECO:0000313" key="4">
    <source>
        <dbReference type="Proteomes" id="UP000278222"/>
    </source>
</evidence>
<protein>
    <submittedName>
        <fullName evidence="3">ABC-type amino acid transport substrate-binding protein</fullName>
    </submittedName>
</protein>
<dbReference type="Gene3D" id="3.40.190.10">
    <property type="entry name" value="Periplasmic binding protein-like II"/>
    <property type="match status" value="2"/>
</dbReference>
<reference evidence="3 4" key="1">
    <citation type="submission" date="2018-11" db="EMBL/GenBank/DDBJ databases">
        <title>Genomic Encyclopedia of Type Strains, Phase IV (KMG-IV): sequencing the most valuable type-strain genomes for metagenomic binning, comparative biology and taxonomic classification.</title>
        <authorList>
            <person name="Goeker M."/>
        </authorList>
    </citation>
    <scope>NUCLEOTIDE SEQUENCE [LARGE SCALE GENOMIC DNA]</scope>
    <source>
        <strain evidence="3 4">DSM 5900</strain>
    </source>
</reference>
<dbReference type="Proteomes" id="UP000278222">
    <property type="component" value="Unassembled WGS sequence"/>
</dbReference>
<name>A0A3N1MBY1_9PROT</name>
<feature type="domain" description="Solute-binding protein family 3/N-terminal" evidence="2">
    <location>
        <begin position="45"/>
        <end position="266"/>
    </location>
</feature>
<gene>
    <name evidence="3" type="ORF">EDC65_0024</name>
</gene>
<comment type="caution">
    <text evidence="3">The sequence shown here is derived from an EMBL/GenBank/DDBJ whole genome shotgun (WGS) entry which is preliminary data.</text>
</comment>
<evidence type="ECO:0000259" key="2">
    <source>
        <dbReference type="SMART" id="SM00062"/>
    </source>
</evidence>
<organism evidence="3 4">
    <name type="scientific">Stella humosa</name>
    <dbReference type="NCBI Taxonomy" id="94"/>
    <lineage>
        <taxon>Bacteria</taxon>
        <taxon>Pseudomonadati</taxon>
        <taxon>Pseudomonadota</taxon>
        <taxon>Alphaproteobacteria</taxon>
        <taxon>Rhodospirillales</taxon>
        <taxon>Stellaceae</taxon>
        <taxon>Stella</taxon>
    </lineage>
</organism>
<keyword evidence="1" id="KW-0732">Signal</keyword>
<keyword evidence="4" id="KW-1185">Reference proteome</keyword>
<dbReference type="PANTHER" id="PTHR35936:SF17">
    <property type="entry name" value="ARGININE-BINDING EXTRACELLULAR PROTEIN ARTP"/>
    <property type="match status" value="1"/>
</dbReference>
<dbReference type="CDD" id="cd13530">
    <property type="entry name" value="PBP2_peptides_like"/>
    <property type="match status" value="1"/>
</dbReference>
<dbReference type="PANTHER" id="PTHR35936">
    <property type="entry name" value="MEMBRANE-BOUND LYTIC MUREIN TRANSGLYCOSYLASE F"/>
    <property type="match status" value="1"/>
</dbReference>
<evidence type="ECO:0000256" key="1">
    <source>
        <dbReference type="ARBA" id="ARBA00022729"/>
    </source>
</evidence>
<dbReference type="EMBL" id="RJKX01000001">
    <property type="protein sequence ID" value="ROQ03342.1"/>
    <property type="molecule type" value="Genomic_DNA"/>
</dbReference>
<accession>A0A3N1MBY1</accession>
<evidence type="ECO:0000313" key="3">
    <source>
        <dbReference type="EMBL" id="ROQ03342.1"/>
    </source>
</evidence>
<dbReference type="SMART" id="SM00062">
    <property type="entry name" value="PBPb"/>
    <property type="match status" value="1"/>
</dbReference>